<evidence type="ECO:0000259" key="1">
    <source>
        <dbReference type="Pfam" id="PF01425"/>
    </source>
</evidence>
<name>A0A261TYE7_9BORD</name>
<organism evidence="2 3">
    <name type="scientific">Bordetella genomosp. 5</name>
    <dbReference type="NCBI Taxonomy" id="1395608"/>
    <lineage>
        <taxon>Bacteria</taxon>
        <taxon>Pseudomonadati</taxon>
        <taxon>Pseudomonadota</taxon>
        <taxon>Betaproteobacteria</taxon>
        <taxon>Burkholderiales</taxon>
        <taxon>Alcaligenaceae</taxon>
        <taxon>Bordetella</taxon>
    </lineage>
</organism>
<dbReference type="PANTHER" id="PTHR11895">
    <property type="entry name" value="TRANSAMIDASE"/>
    <property type="match status" value="1"/>
</dbReference>
<dbReference type="EMBL" id="NEVP01000004">
    <property type="protein sequence ID" value="OZI53643.1"/>
    <property type="molecule type" value="Genomic_DNA"/>
</dbReference>
<evidence type="ECO:0000313" key="2">
    <source>
        <dbReference type="EMBL" id="OZI53643.1"/>
    </source>
</evidence>
<dbReference type="OrthoDB" id="112488at2"/>
<dbReference type="PROSITE" id="PS00571">
    <property type="entry name" value="AMIDASES"/>
    <property type="match status" value="1"/>
</dbReference>
<accession>A0A261TYE7</accession>
<gene>
    <name evidence="2" type="ORF">CAL25_06625</name>
</gene>
<protein>
    <recommendedName>
        <fullName evidence="1">Amidase domain-containing protein</fullName>
    </recommendedName>
</protein>
<sequence length="465" mass="48814">MNLPTDPVGGAGLAAYGRRLRAGQTTVVDTVQAYLERIGQLDDQLRAYTHVDADSALRAAAGLDALLAGGIDLGPLMGVPVAVKDVLAVTGMPTRVGSDVEVDDLVGVEGGFVGRLRRAGCVILGKTQTVEFALGSAGTNYRRGTPRNPMDSLHYRVPGGSSSGSAVAVAAGLCAMAVGTDTGGSVRGPAAFCGIFGMKFGRHMMPHDGGMFSMSRSFDSLGLIAPRATDVALAWGALSGQVVPSVDLGTLKLGLPQDYFFDGIDPRMAACLQSGLDALVAGGVRMVPFDIPALRETDAIYSVVARHEAIAMLGRERFTEMRAQLNPDVAHRLAAGLEVSAARYEAAQRRRQTLLAQVHAAFHDIAAWIAPAKQHFPPIYPGDWPSGEAEEAMERSCLGPTRPANVFDLCASAVPLGHHHAPLPAALQLLVPAGQEARLLGMSVACEAELGPRGLPDMSRWLRSV</sequence>
<proteinExistence type="predicted"/>
<dbReference type="SUPFAM" id="SSF75304">
    <property type="entry name" value="Amidase signature (AS) enzymes"/>
    <property type="match status" value="1"/>
</dbReference>
<dbReference type="GO" id="GO:0003824">
    <property type="term" value="F:catalytic activity"/>
    <property type="evidence" value="ECO:0007669"/>
    <property type="project" value="InterPro"/>
</dbReference>
<dbReference type="InterPro" id="IPR020556">
    <property type="entry name" value="Amidase_CS"/>
</dbReference>
<dbReference type="InterPro" id="IPR023631">
    <property type="entry name" value="Amidase_dom"/>
</dbReference>
<dbReference type="Pfam" id="PF01425">
    <property type="entry name" value="Amidase"/>
    <property type="match status" value="1"/>
</dbReference>
<dbReference type="AlphaFoldDB" id="A0A261TYE7"/>
<dbReference type="InterPro" id="IPR036928">
    <property type="entry name" value="AS_sf"/>
</dbReference>
<dbReference type="RefSeq" id="WP_094799148.1">
    <property type="nucleotide sequence ID" value="NZ_NEVP01000004.1"/>
</dbReference>
<dbReference type="PANTHER" id="PTHR11895:SF176">
    <property type="entry name" value="AMIDASE AMID-RELATED"/>
    <property type="match status" value="1"/>
</dbReference>
<dbReference type="InterPro" id="IPR000120">
    <property type="entry name" value="Amidase"/>
</dbReference>
<evidence type="ECO:0000313" key="3">
    <source>
        <dbReference type="Proteomes" id="UP000216913"/>
    </source>
</evidence>
<reference evidence="2 3" key="1">
    <citation type="submission" date="2017-05" db="EMBL/GenBank/DDBJ databases">
        <title>Complete and WGS of Bordetella genogroups.</title>
        <authorList>
            <person name="Spilker T."/>
            <person name="LiPuma J."/>
        </authorList>
    </citation>
    <scope>NUCLEOTIDE SEQUENCE [LARGE SCALE GENOMIC DNA]</scope>
    <source>
        <strain evidence="2 3">AU10456</strain>
    </source>
</reference>
<comment type="caution">
    <text evidence="2">The sequence shown here is derived from an EMBL/GenBank/DDBJ whole genome shotgun (WGS) entry which is preliminary data.</text>
</comment>
<feature type="domain" description="Amidase" evidence="1">
    <location>
        <begin position="30"/>
        <end position="440"/>
    </location>
</feature>
<dbReference type="Proteomes" id="UP000216913">
    <property type="component" value="Unassembled WGS sequence"/>
</dbReference>
<keyword evidence="3" id="KW-1185">Reference proteome</keyword>
<dbReference type="Gene3D" id="3.90.1300.10">
    <property type="entry name" value="Amidase signature (AS) domain"/>
    <property type="match status" value="1"/>
</dbReference>